<dbReference type="PRINTS" id="PR00039">
    <property type="entry name" value="HTHLYSR"/>
</dbReference>
<dbReference type="GO" id="GO:0003700">
    <property type="term" value="F:DNA-binding transcription factor activity"/>
    <property type="evidence" value="ECO:0007669"/>
    <property type="project" value="InterPro"/>
</dbReference>
<keyword evidence="4" id="KW-0804">Transcription</keyword>
<dbReference type="PROSITE" id="PS50931">
    <property type="entry name" value="HTH_LYSR"/>
    <property type="match status" value="1"/>
</dbReference>
<gene>
    <name evidence="6" type="primary">gltC_1</name>
    <name evidence="6" type="ORF">CLLU_15390</name>
</gene>
<sequence>MELQQLKYFETIARYENITKASKLLLVSQPSLSRTLKQLENELGVNLFDRYGRNIKLNRYGRAFFRKVHSALNSIEDGKKEIDDMKGKEPQNIKLMISSASGLIPDLLSSFREIHPNVRFSLFQNKNEYGSDDCDFSILSLYSYVLNKSSIPLRTEEIYLGVPNNHPLARKKSLNLIEVEKEPFISLKPNKDLRRITDIFCEYSGFKPNIVFESDEPSMVRGLIKAGLGIAFVPSISWTKLIGPSISLLHIDIPKCKRTIYLSWKEEKYFTKADKLFKSFTQKYFGNL</sequence>
<keyword evidence="3" id="KW-0238">DNA-binding</keyword>
<dbReference type="Gene3D" id="1.10.10.10">
    <property type="entry name" value="Winged helix-like DNA-binding domain superfamily/Winged helix DNA-binding domain"/>
    <property type="match status" value="1"/>
</dbReference>
<evidence type="ECO:0000256" key="3">
    <source>
        <dbReference type="ARBA" id="ARBA00023125"/>
    </source>
</evidence>
<dbReference type="Gene3D" id="3.40.190.290">
    <property type="match status" value="1"/>
</dbReference>
<comment type="caution">
    <text evidence="6">The sequence shown here is derived from an EMBL/GenBank/DDBJ whole genome shotgun (WGS) entry which is preliminary data.</text>
</comment>
<evidence type="ECO:0000256" key="1">
    <source>
        <dbReference type="ARBA" id="ARBA00009437"/>
    </source>
</evidence>
<evidence type="ECO:0000256" key="4">
    <source>
        <dbReference type="ARBA" id="ARBA00023163"/>
    </source>
</evidence>
<dbReference type="GO" id="GO:0005829">
    <property type="term" value="C:cytosol"/>
    <property type="evidence" value="ECO:0007669"/>
    <property type="project" value="TreeGrafter"/>
</dbReference>
<dbReference type="InterPro" id="IPR050950">
    <property type="entry name" value="HTH-type_LysR_regulators"/>
</dbReference>
<dbReference type="InterPro" id="IPR036390">
    <property type="entry name" value="WH_DNA-bd_sf"/>
</dbReference>
<name>A0A2T0BNL1_9CLOT</name>
<dbReference type="AlphaFoldDB" id="A0A2T0BNL1"/>
<dbReference type="Pfam" id="PF00126">
    <property type="entry name" value="HTH_1"/>
    <property type="match status" value="1"/>
</dbReference>
<evidence type="ECO:0000256" key="2">
    <source>
        <dbReference type="ARBA" id="ARBA00023015"/>
    </source>
</evidence>
<accession>A0A2T0BNL1</accession>
<protein>
    <submittedName>
        <fullName evidence="6">HTH-type transcriptional regulator GltC</fullName>
    </submittedName>
</protein>
<keyword evidence="2" id="KW-0805">Transcription regulation</keyword>
<dbReference type="InterPro" id="IPR005119">
    <property type="entry name" value="LysR_subst-bd"/>
</dbReference>
<dbReference type="InterPro" id="IPR036388">
    <property type="entry name" value="WH-like_DNA-bd_sf"/>
</dbReference>
<dbReference type="Pfam" id="PF03466">
    <property type="entry name" value="LysR_substrate"/>
    <property type="match status" value="1"/>
</dbReference>
<organism evidence="6 7">
    <name type="scientific">Clostridium luticellarii</name>
    <dbReference type="NCBI Taxonomy" id="1691940"/>
    <lineage>
        <taxon>Bacteria</taxon>
        <taxon>Bacillati</taxon>
        <taxon>Bacillota</taxon>
        <taxon>Clostridia</taxon>
        <taxon>Eubacteriales</taxon>
        <taxon>Clostridiaceae</taxon>
        <taxon>Clostridium</taxon>
    </lineage>
</organism>
<dbReference type="GO" id="GO:0003677">
    <property type="term" value="F:DNA binding"/>
    <property type="evidence" value="ECO:0007669"/>
    <property type="project" value="UniProtKB-KW"/>
</dbReference>
<dbReference type="PANTHER" id="PTHR30419">
    <property type="entry name" value="HTH-TYPE TRANSCRIPTIONAL REGULATOR YBHD"/>
    <property type="match status" value="1"/>
</dbReference>
<dbReference type="FunFam" id="1.10.10.10:FF:000001">
    <property type="entry name" value="LysR family transcriptional regulator"/>
    <property type="match status" value="1"/>
</dbReference>
<feature type="domain" description="HTH lysR-type" evidence="5">
    <location>
        <begin position="1"/>
        <end position="58"/>
    </location>
</feature>
<proteinExistence type="inferred from homology"/>
<dbReference type="EMBL" id="PVXP01000016">
    <property type="protein sequence ID" value="PRR85469.1"/>
    <property type="molecule type" value="Genomic_DNA"/>
</dbReference>
<dbReference type="Proteomes" id="UP000237798">
    <property type="component" value="Unassembled WGS sequence"/>
</dbReference>
<keyword evidence="7" id="KW-1185">Reference proteome</keyword>
<dbReference type="SUPFAM" id="SSF46785">
    <property type="entry name" value="Winged helix' DNA-binding domain"/>
    <property type="match status" value="1"/>
</dbReference>
<comment type="similarity">
    <text evidence="1">Belongs to the LysR transcriptional regulatory family.</text>
</comment>
<dbReference type="OrthoDB" id="1652954at2"/>
<dbReference type="SUPFAM" id="SSF53850">
    <property type="entry name" value="Periplasmic binding protein-like II"/>
    <property type="match status" value="1"/>
</dbReference>
<evidence type="ECO:0000313" key="7">
    <source>
        <dbReference type="Proteomes" id="UP000237798"/>
    </source>
</evidence>
<dbReference type="PANTHER" id="PTHR30419:SF28">
    <property type="entry name" value="HTH-TYPE TRANSCRIPTIONAL REGULATOR BSDA"/>
    <property type="match status" value="1"/>
</dbReference>
<evidence type="ECO:0000259" key="5">
    <source>
        <dbReference type="PROSITE" id="PS50931"/>
    </source>
</evidence>
<reference evidence="6 7" key="1">
    <citation type="submission" date="2018-03" db="EMBL/GenBank/DDBJ databases">
        <title>Genome sequence of Clostridium luticellarii DSM 29923.</title>
        <authorList>
            <person name="Poehlein A."/>
            <person name="Daniel R."/>
        </authorList>
    </citation>
    <scope>NUCLEOTIDE SEQUENCE [LARGE SCALE GENOMIC DNA]</scope>
    <source>
        <strain evidence="6 7">DSM 29923</strain>
    </source>
</reference>
<dbReference type="RefSeq" id="WP_106009146.1">
    <property type="nucleotide sequence ID" value="NZ_JALCPJ010000005.1"/>
</dbReference>
<dbReference type="InterPro" id="IPR000847">
    <property type="entry name" value="LysR_HTH_N"/>
</dbReference>
<evidence type="ECO:0000313" key="6">
    <source>
        <dbReference type="EMBL" id="PRR85469.1"/>
    </source>
</evidence>